<evidence type="ECO:0000256" key="5">
    <source>
        <dbReference type="ARBA" id="ARBA00022692"/>
    </source>
</evidence>
<comment type="subunit">
    <text evidence="10">Interacts with TamB to form the translocation and assembly module (TAM).</text>
</comment>
<evidence type="ECO:0000256" key="6">
    <source>
        <dbReference type="ARBA" id="ARBA00022729"/>
    </source>
</evidence>
<dbReference type="Pfam" id="PF01103">
    <property type="entry name" value="Omp85"/>
    <property type="match status" value="1"/>
</dbReference>
<name>A0A1G8BET7_9VIBR</name>
<dbReference type="PANTHER" id="PTHR12815">
    <property type="entry name" value="SORTING AND ASSEMBLY MACHINERY SAMM50 PROTEIN FAMILY MEMBER"/>
    <property type="match status" value="1"/>
</dbReference>
<keyword evidence="5" id="KW-0812">Transmembrane</keyword>
<accession>A0A1G8BET7</accession>
<comment type="similarity">
    <text evidence="2">Belongs to the TamA family.</text>
</comment>
<keyword evidence="7" id="KW-0472">Membrane</keyword>
<feature type="signal peptide" evidence="11">
    <location>
        <begin position="1"/>
        <end position="21"/>
    </location>
</feature>
<dbReference type="AlphaFoldDB" id="A0A1G8BET7"/>
<dbReference type="OrthoDB" id="9769707at2"/>
<evidence type="ECO:0000256" key="11">
    <source>
        <dbReference type="SAM" id="SignalP"/>
    </source>
</evidence>
<dbReference type="Pfam" id="PF17243">
    <property type="entry name" value="POTRA_TamA_1"/>
    <property type="match status" value="1"/>
</dbReference>
<feature type="domain" description="TamA POTRA" evidence="13">
    <location>
        <begin position="27"/>
        <end position="96"/>
    </location>
</feature>
<organism evidence="14 15">
    <name type="scientific">Vibrio xiamenensis</name>
    <dbReference type="NCBI Taxonomy" id="861298"/>
    <lineage>
        <taxon>Bacteria</taxon>
        <taxon>Pseudomonadati</taxon>
        <taxon>Pseudomonadota</taxon>
        <taxon>Gammaproteobacteria</taxon>
        <taxon>Vibrionales</taxon>
        <taxon>Vibrionaceae</taxon>
        <taxon>Vibrio</taxon>
    </lineage>
</organism>
<evidence type="ECO:0000313" key="14">
    <source>
        <dbReference type="EMBL" id="SDH31678.1"/>
    </source>
</evidence>
<dbReference type="Proteomes" id="UP000198854">
    <property type="component" value="Unassembled WGS sequence"/>
</dbReference>
<dbReference type="Gene3D" id="2.40.160.50">
    <property type="entry name" value="membrane protein fhac: a member of the omp85/tpsb transporter family"/>
    <property type="match status" value="1"/>
</dbReference>
<dbReference type="GO" id="GO:0009279">
    <property type="term" value="C:cell outer membrane"/>
    <property type="evidence" value="ECO:0007669"/>
    <property type="project" value="UniProtKB-SubCell"/>
</dbReference>
<dbReference type="Gene3D" id="3.10.20.310">
    <property type="entry name" value="membrane protein fhac"/>
    <property type="match status" value="3"/>
</dbReference>
<dbReference type="GO" id="GO:0097347">
    <property type="term" value="C:TAM protein secretion complex"/>
    <property type="evidence" value="ECO:0007669"/>
    <property type="project" value="TreeGrafter"/>
</dbReference>
<feature type="chain" id="PRO_5011586059" description="Translocation and assembly module subunit TamA" evidence="11">
    <location>
        <begin position="22"/>
        <end position="571"/>
    </location>
</feature>
<evidence type="ECO:0000256" key="8">
    <source>
        <dbReference type="ARBA" id="ARBA00023237"/>
    </source>
</evidence>
<dbReference type="InterPro" id="IPR000184">
    <property type="entry name" value="Bac_surfAg_D15"/>
</dbReference>
<comment type="subcellular location">
    <subcellularLocation>
        <location evidence="1">Cell outer membrane</location>
    </subcellularLocation>
</comment>
<proteinExistence type="inferred from homology"/>
<evidence type="ECO:0000259" key="13">
    <source>
        <dbReference type="Pfam" id="PF17243"/>
    </source>
</evidence>
<evidence type="ECO:0000256" key="9">
    <source>
        <dbReference type="ARBA" id="ARBA00033063"/>
    </source>
</evidence>
<evidence type="ECO:0000256" key="10">
    <source>
        <dbReference type="ARBA" id="ARBA00093548"/>
    </source>
</evidence>
<dbReference type="STRING" id="861298.SAMN04488136_11335"/>
<gene>
    <name evidence="14" type="ORF">SAMN04488136_11335</name>
</gene>
<evidence type="ECO:0000256" key="3">
    <source>
        <dbReference type="ARBA" id="ARBA00015419"/>
    </source>
</evidence>
<sequence length="571" mass="64323">MFRKSLPVFIAISCLSNLAHAKDIDLIVNGLDGKLKDNVDVYLSSIPEKDYSADLRFQSRLEDSINEALNALGYYNAEISFDYEKESQELKVNVVPGEPVTVAEVDVELTGEAKSDPDFIKAVQNSRLEVGSVLHHSDYEALKSKLRNLALKKGYFNAKYDVSRLEVSPVRNQAFIRLHYDSGQRYHFGETTITGSQIELDRVQSLQPYKQGEPYLVSEVGKFNSNLSNTDWFSSVVVAPDLSKLDSQRELPMNVSLAPQSRNQLETGIGYSTDVGVRGSLKWNKPWVNSRGHSFDSSFSLSKPEQTITAGYRIPLDDVLHQYYRIQYGMKKVDNRDTNSLESNLQFERHWLADKGWHKTVYLRYLIENYEQGLQDDIGQFVMPGISFSRTRTRGGSMPSWGDKQSITFEYGDKNVFSETSVLRIIGSSSWIRSLGDNHRGLWKVNGGVNLTDEFDRLSPSLRFFAGGDNSIRGYGYESISPVDSSNSLTGAKYLLTNTLEYQYRLTGDWWGALFYDTGDAFNDTPDLKDGVGFGVRWASPVGPIALDFAWGLDSDPGDRFQIHFSLGPEL</sequence>
<evidence type="ECO:0000256" key="2">
    <source>
        <dbReference type="ARBA" id="ARBA00010248"/>
    </source>
</evidence>
<protein>
    <recommendedName>
        <fullName evidence="3">Translocation and assembly module subunit TamA</fullName>
    </recommendedName>
    <alternativeName>
        <fullName evidence="9">Autotransporter assembly factor TamA</fullName>
    </alternativeName>
</protein>
<keyword evidence="6 11" id="KW-0732">Signal</keyword>
<evidence type="ECO:0000259" key="12">
    <source>
        <dbReference type="Pfam" id="PF01103"/>
    </source>
</evidence>
<keyword evidence="8" id="KW-0998">Cell outer membrane</keyword>
<evidence type="ECO:0000256" key="1">
    <source>
        <dbReference type="ARBA" id="ARBA00004442"/>
    </source>
</evidence>
<dbReference type="PANTHER" id="PTHR12815:SF47">
    <property type="entry name" value="TRANSLOCATION AND ASSEMBLY MODULE SUBUNIT TAMA"/>
    <property type="match status" value="1"/>
</dbReference>
<dbReference type="RefSeq" id="WP_093273995.1">
    <property type="nucleotide sequence ID" value="NZ_FNDD01000013.1"/>
</dbReference>
<dbReference type="EMBL" id="FNDD01000013">
    <property type="protein sequence ID" value="SDH31678.1"/>
    <property type="molecule type" value="Genomic_DNA"/>
</dbReference>
<keyword evidence="4" id="KW-1134">Transmembrane beta strand</keyword>
<keyword evidence="15" id="KW-1185">Reference proteome</keyword>
<dbReference type="InterPro" id="IPR039910">
    <property type="entry name" value="D15-like"/>
</dbReference>
<reference evidence="14 15" key="1">
    <citation type="submission" date="2016-10" db="EMBL/GenBank/DDBJ databases">
        <authorList>
            <person name="de Groot N.N."/>
        </authorList>
    </citation>
    <scope>NUCLEOTIDE SEQUENCE [LARGE SCALE GENOMIC DNA]</scope>
    <source>
        <strain evidence="14 15">CGMCC 1.10228</strain>
    </source>
</reference>
<evidence type="ECO:0000256" key="4">
    <source>
        <dbReference type="ARBA" id="ARBA00022452"/>
    </source>
</evidence>
<dbReference type="GO" id="GO:0009306">
    <property type="term" value="P:protein secretion"/>
    <property type="evidence" value="ECO:0007669"/>
    <property type="project" value="TreeGrafter"/>
</dbReference>
<dbReference type="InterPro" id="IPR035243">
    <property type="entry name" value="TamA_POTRA_Dom_1"/>
</dbReference>
<evidence type="ECO:0000256" key="7">
    <source>
        <dbReference type="ARBA" id="ARBA00023136"/>
    </source>
</evidence>
<evidence type="ECO:0000313" key="15">
    <source>
        <dbReference type="Proteomes" id="UP000198854"/>
    </source>
</evidence>
<feature type="domain" description="Bacterial surface antigen (D15)" evidence="12">
    <location>
        <begin position="275"/>
        <end position="568"/>
    </location>
</feature>